<proteinExistence type="predicted"/>
<comment type="caution">
    <text evidence="5">The sequence shown here is derived from an EMBL/GenBank/DDBJ whole genome shotgun (WGS) entry which is preliminary data.</text>
</comment>
<dbReference type="InterPro" id="IPR004159">
    <property type="entry name" value="Put_SAM_MeTrfase"/>
</dbReference>
<dbReference type="STRING" id="3818.A0A445C975"/>
<reference evidence="5 6" key="1">
    <citation type="submission" date="2019-01" db="EMBL/GenBank/DDBJ databases">
        <title>Sequencing of cultivated peanut Arachis hypogaea provides insights into genome evolution and oil improvement.</title>
        <authorList>
            <person name="Chen X."/>
        </authorList>
    </citation>
    <scope>NUCLEOTIDE SEQUENCE [LARGE SCALE GENOMIC DNA]</scope>
    <source>
        <strain evidence="6">cv. Fuhuasheng</strain>
        <tissue evidence="5">Leaves</tissue>
    </source>
</reference>
<dbReference type="AlphaFoldDB" id="A0A445C975"/>
<accession>A0A445C975</accession>
<evidence type="ECO:0000256" key="1">
    <source>
        <dbReference type="ARBA" id="ARBA00022603"/>
    </source>
</evidence>
<organism evidence="5 6">
    <name type="scientific">Arachis hypogaea</name>
    <name type="common">Peanut</name>
    <dbReference type="NCBI Taxonomy" id="3818"/>
    <lineage>
        <taxon>Eukaryota</taxon>
        <taxon>Viridiplantae</taxon>
        <taxon>Streptophyta</taxon>
        <taxon>Embryophyta</taxon>
        <taxon>Tracheophyta</taxon>
        <taxon>Spermatophyta</taxon>
        <taxon>Magnoliopsida</taxon>
        <taxon>eudicotyledons</taxon>
        <taxon>Gunneridae</taxon>
        <taxon>Pentapetalae</taxon>
        <taxon>rosids</taxon>
        <taxon>fabids</taxon>
        <taxon>Fabales</taxon>
        <taxon>Fabaceae</taxon>
        <taxon>Papilionoideae</taxon>
        <taxon>50 kb inversion clade</taxon>
        <taxon>dalbergioids sensu lato</taxon>
        <taxon>Dalbergieae</taxon>
        <taxon>Pterocarpus clade</taxon>
        <taxon>Arachis</taxon>
    </lineage>
</organism>
<evidence type="ECO:0000256" key="4">
    <source>
        <dbReference type="SAM" id="MobiDB-lite"/>
    </source>
</evidence>
<evidence type="ECO:0000313" key="6">
    <source>
        <dbReference type="Proteomes" id="UP000289738"/>
    </source>
</evidence>
<keyword evidence="2" id="KW-0808">Transferase</keyword>
<gene>
    <name evidence="5" type="ORF">Ahy_A07g033425</name>
</gene>
<evidence type="ECO:0000313" key="5">
    <source>
        <dbReference type="EMBL" id="RYR47496.1"/>
    </source>
</evidence>
<keyword evidence="3" id="KW-0325">Glycoprotein</keyword>
<dbReference type="GO" id="GO:0032259">
    <property type="term" value="P:methylation"/>
    <property type="evidence" value="ECO:0007669"/>
    <property type="project" value="UniProtKB-KW"/>
</dbReference>
<dbReference type="GO" id="GO:0008168">
    <property type="term" value="F:methyltransferase activity"/>
    <property type="evidence" value="ECO:0007669"/>
    <property type="project" value="UniProtKB-KW"/>
</dbReference>
<protein>
    <submittedName>
        <fullName evidence="5">Uncharacterized protein</fullName>
    </submittedName>
</protein>
<dbReference type="Pfam" id="PF03141">
    <property type="entry name" value="Methyltransf_29"/>
    <property type="match status" value="1"/>
</dbReference>
<sequence>MKVYSLGIRPLQAFRLGTDRNLAENLWCNFQIGFSWKFFSHRPNSATHLASQRQPMPVCNCGPDCHNLSLSMAVRKAARDISGEDTTHRRKSKNRGAVLEQRRNKASDSATVRRYRGEKKACSDSPRNRSEYISYLDNEEAIKKLPSTEKGERFQRYCSERSRGLNCLVPTSKGYRTPIP</sequence>
<dbReference type="Proteomes" id="UP000289738">
    <property type="component" value="Chromosome A07"/>
</dbReference>
<feature type="region of interest" description="Disordered" evidence="4">
    <location>
        <begin position="80"/>
        <end position="109"/>
    </location>
</feature>
<evidence type="ECO:0000256" key="2">
    <source>
        <dbReference type="ARBA" id="ARBA00022679"/>
    </source>
</evidence>
<keyword evidence="6" id="KW-1185">Reference proteome</keyword>
<evidence type="ECO:0000256" key="3">
    <source>
        <dbReference type="ARBA" id="ARBA00023180"/>
    </source>
</evidence>
<name>A0A445C975_ARAHY</name>
<dbReference type="EMBL" id="SDMP01000007">
    <property type="protein sequence ID" value="RYR47496.1"/>
    <property type="molecule type" value="Genomic_DNA"/>
</dbReference>
<keyword evidence="1" id="KW-0489">Methyltransferase</keyword>